<keyword evidence="1" id="KW-0175">Coiled coil</keyword>
<feature type="region of interest" description="Disordered" evidence="2">
    <location>
        <begin position="15"/>
        <end position="37"/>
    </location>
</feature>
<evidence type="ECO:0000313" key="4">
    <source>
        <dbReference type="Proteomes" id="UP000288805"/>
    </source>
</evidence>
<accession>A0A438C2Y6</accession>
<protein>
    <submittedName>
        <fullName evidence="3">Uncharacterized protein</fullName>
    </submittedName>
</protein>
<feature type="compositionally biased region" description="Basic residues" evidence="2">
    <location>
        <begin position="196"/>
        <end position="206"/>
    </location>
</feature>
<gene>
    <name evidence="3" type="ORF">CK203_096715</name>
</gene>
<sequence length="206" mass="23789">MHPDLCVRTKIWGSDSGTRVTSASSSEEESADDAAPASPFSYAELEVKLKQITPDWKAIKPSAKMFDMIETLVRGLRSMSQQHDLFTQLLQTADYMRTFSSRRQEIENQLRLRMEEAEASLSTMREENEALRVKQKEDLQLRLDVQKEELEREFAVEREELAADYQQQVDDTFIFGYRCCMKKNGIKRDTPSIPPVKKRSSMRTAP</sequence>
<comment type="caution">
    <text evidence="3">The sequence shown here is derived from an EMBL/GenBank/DDBJ whole genome shotgun (WGS) entry which is preliminary data.</text>
</comment>
<dbReference type="AlphaFoldDB" id="A0A438C2Y6"/>
<reference evidence="3 4" key="1">
    <citation type="journal article" date="2018" name="PLoS Genet.">
        <title>Population sequencing reveals clonal diversity and ancestral inbreeding in the grapevine cultivar Chardonnay.</title>
        <authorList>
            <person name="Roach M.J."/>
            <person name="Johnson D.L."/>
            <person name="Bohlmann J."/>
            <person name="van Vuuren H.J."/>
            <person name="Jones S.J."/>
            <person name="Pretorius I.S."/>
            <person name="Schmidt S.A."/>
            <person name="Borneman A.R."/>
        </authorList>
    </citation>
    <scope>NUCLEOTIDE SEQUENCE [LARGE SCALE GENOMIC DNA]</scope>
    <source>
        <strain evidence="4">cv. Chardonnay</strain>
        <tissue evidence="3">Leaf</tissue>
    </source>
</reference>
<feature type="region of interest" description="Disordered" evidence="2">
    <location>
        <begin position="186"/>
        <end position="206"/>
    </location>
</feature>
<evidence type="ECO:0000256" key="2">
    <source>
        <dbReference type="SAM" id="MobiDB-lite"/>
    </source>
</evidence>
<dbReference type="Proteomes" id="UP000288805">
    <property type="component" value="Unassembled WGS sequence"/>
</dbReference>
<name>A0A438C2Y6_VITVI</name>
<proteinExistence type="predicted"/>
<feature type="coiled-coil region" evidence="1">
    <location>
        <begin position="107"/>
        <end position="167"/>
    </location>
</feature>
<organism evidence="3 4">
    <name type="scientific">Vitis vinifera</name>
    <name type="common">Grape</name>
    <dbReference type="NCBI Taxonomy" id="29760"/>
    <lineage>
        <taxon>Eukaryota</taxon>
        <taxon>Viridiplantae</taxon>
        <taxon>Streptophyta</taxon>
        <taxon>Embryophyta</taxon>
        <taxon>Tracheophyta</taxon>
        <taxon>Spermatophyta</taxon>
        <taxon>Magnoliopsida</taxon>
        <taxon>eudicotyledons</taxon>
        <taxon>Gunneridae</taxon>
        <taxon>Pentapetalae</taxon>
        <taxon>rosids</taxon>
        <taxon>Vitales</taxon>
        <taxon>Vitaceae</taxon>
        <taxon>Viteae</taxon>
        <taxon>Vitis</taxon>
    </lineage>
</organism>
<dbReference type="EMBL" id="QGNW01002575">
    <property type="protein sequence ID" value="RVW17604.1"/>
    <property type="molecule type" value="Genomic_DNA"/>
</dbReference>
<evidence type="ECO:0000256" key="1">
    <source>
        <dbReference type="SAM" id="Coils"/>
    </source>
</evidence>
<evidence type="ECO:0000313" key="3">
    <source>
        <dbReference type="EMBL" id="RVW17604.1"/>
    </source>
</evidence>